<evidence type="ECO:0000313" key="3">
    <source>
        <dbReference type="Proteomes" id="UP000059680"/>
    </source>
</evidence>
<evidence type="ECO:0000256" key="1">
    <source>
        <dbReference type="SAM" id="Phobius"/>
    </source>
</evidence>
<feature type="transmembrane region" description="Helical" evidence="1">
    <location>
        <begin position="28"/>
        <end position="48"/>
    </location>
</feature>
<proteinExistence type="predicted"/>
<protein>
    <submittedName>
        <fullName evidence="2">Os07g0440700 protein</fullName>
    </submittedName>
</protein>
<feature type="non-terminal residue" evidence="2">
    <location>
        <position position="1"/>
    </location>
</feature>
<gene>
    <name evidence="2" type="ordered locus">Os07g0440700</name>
    <name evidence="2" type="ORF">OSNPB_070440700</name>
</gene>
<keyword evidence="1" id="KW-0812">Transmembrane</keyword>
<dbReference type="Proteomes" id="UP000059680">
    <property type="component" value="Chromosome 7"/>
</dbReference>
<sequence length="49" mass="5021">GGDPALGDFLDAGEDPVSAIFSPPAENLSVPVVFLACVLLFIRSCPLCS</sequence>
<dbReference type="PaxDb" id="39947-A0A0P0X5U8"/>
<accession>A0A0P0X5U8</accession>
<name>A0A0P0X5U8_ORYSJ</name>
<keyword evidence="1" id="KW-1133">Transmembrane helix</keyword>
<organism evidence="2 3">
    <name type="scientific">Oryza sativa subsp. japonica</name>
    <name type="common">Rice</name>
    <dbReference type="NCBI Taxonomy" id="39947"/>
    <lineage>
        <taxon>Eukaryota</taxon>
        <taxon>Viridiplantae</taxon>
        <taxon>Streptophyta</taxon>
        <taxon>Embryophyta</taxon>
        <taxon>Tracheophyta</taxon>
        <taxon>Spermatophyta</taxon>
        <taxon>Magnoliopsida</taxon>
        <taxon>Liliopsida</taxon>
        <taxon>Poales</taxon>
        <taxon>Poaceae</taxon>
        <taxon>BOP clade</taxon>
        <taxon>Oryzoideae</taxon>
        <taxon>Oryzeae</taxon>
        <taxon>Oryzinae</taxon>
        <taxon>Oryza</taxon>
        <taxon>Oryza sativa</taxon>
    </lineage>
</organism>
<dbReference type="InParanoid" id="A0A0P0X5U8"/>
<dbReference type="EMBL" id="AP014963">
    <property type="protein sequence ID" value="BAT01268.1"/>
    <property type="molecule type" value="Genomic_DNA"/>
</dbReference>
<reference evidence="2 3" key="2">
    <citation type="journal article" date="2013" name="Plant Cell Physiol.">
        <title>Rice Annotation Project Database (RAP-DB): an integrative and interactive database for rice genomics.</title>
        <authorList>
            <person name="Sakai H."/>
            <person name="Lee S.S."/>
            <person name="Tanaka T."/>
            <person name="Numa H."/>
            <person name="Kim J."/>
            <person name="Kawahara Y."/>
            <person name="Wakimoto H."/>
            <person name="Yang C.C."/>
            <person name="Iwamoto M."/>
            <person name="Abe T."/>
            <person name="Yamada Y."/>
            <person name="Muto A."/>
            <person name="Inokuchi H."/>
            <person name="Ikemura T."/>
            <person name="Matsumoto T."/>
            <person name="Sasaki T."/>
            <person name="Itoh T."/>
        </authorList>
    </citation>
    <scope>NUCLEOTIDE SEQUENCE [LARGE SCALE GENOMIC DNA]</scope>
    <source>
        <strain evidence="3">cv. Nipponbare</strain>
    </source>
</reference>
<dbReference type="Gramene" id="Os07t0440700-01">
    <property type="protein sequence ID" value="Os07t0440700-01"/>
    <property type="gene ID" value="Os07g0440700"/>
</dbReference>
<reference evidence="2 3" key="3">
    <citation type="journal article" date="2013" name="Rice">
        <title>Improvement of the Oryza sativa Nipponbare reference genome using next generation sequence and optical map data.</title>
        <authorList>
            <person name="Kawahara Y."/>
            <person name="de la Bastide M."/>
            <person name="Hamilton J.P."/>
            <person name="Kanamori H."/>
            <person name="McCombie W.R."/>
            <person name="Ouyang S."/>
            <person name="Schwartz D.C."/>
            <person name="Tanaka T."/>
            <person name="Wu J."/>
            <person name="Zhou S."/>
            <person name="Childs K.L."/>
            <person name="Davidson R.M."/>
            <person name="Lin H."/>
            <person name="Quesada-Ocampo L."/>
            <person name="Vaillancourt B."/>
            <person name="Sakai H."/>
            <person name="Lee S.S."/>
            <person name="Kim J."/>
            <person name="Numa H."/>
            <person name="Itoh T."/>
            <person name="Buell C.R."/>
            <person name="Matsumoto T."/>
        </authorList>
    </citation>
    <scope>NUCLEOTIDE SEQUENCE [LARGE SCALE GENOMIC DNA]</scope>
    <source>
        <strain evidence="3">cv. Nipponbare</strain>
    </source>
</reference>
<evidence type="ECO:0000313" key="2">
    <source>
        <dbReference type="EMBL" id="BAT01268.1"/>
    </source>
</evidence>
<dbReference type="AlphaFoldDB" id="A0A0P0X5U8"/>
<keyword evidence="1" id="KW-0472">Membrane</keyword>
<keyword evidence="3" id="KW-1185">Reference proteome</keyword>
<reference evidence="3" key="1">
    <citation type="journal article" date="2005" name="Nature">
        <title>The map-based sequence of the rice genome.</title>
        <authorList>
            <consortium name="International rice genome sequencing project (IRGSP)"/>
            <person name="Matsumoto T."/>
            <person name="Wu J."/>
            <person name="Kanamori H."/>
            <person name="Katayose Y."/>
            <person name="Fujisawa M."/>
            <person name="Namiki N."/>
            <person name="Mizuno H."/>
            <person name="Yamamoto K."/>
            <person name="Antonio B.A."/>
            <person name="Baba T."/>
            <person name="Sakata K."/>
            <person name="Nagamura Y."/>
            <person name="Aoki H."/>
            <person name="Arikawa K."/>
            <person name="Arita K."/>
            <person name="Bito T."/>
            <person name="Chiden Y."/>
            <person name="Fujitsuka N."/>
            <person name="Fukunaka R."/>
            <person name="Hamada M."/>
            <person name="Harada C."/>
            <person name="Hayashi A."/>
            <person name="Hijishita S."/>
            <person name="Honda M."/>
            <person name="Hosokawa S."/>
            <person name="Ichikawa Y."/>
            <person name="Idonuma A."/>
            <person name="Iijima M."/>
            <person name="Ikeda M."/>
            <person name="Ikeno M."/>
            <person name="Ito K."/>
            <person name="Ito S."/>
            <person name="Ito T."/>
            <person name="Ito Y."/>
            <person name="Ito Y."/>
            <person name="Iwabuchi A."/>
            <person name="Kamiya K."/>
            <person name="Karasawa W."/>
            <person name="Kurita K."/>
            <person name="Katagiri S."/>
            <person name="Kikuta A."/>
            <person name="Kobayashi H."/>
            <person name="Kobayashi N."/>
            <person name="Machita K."/>
            <person name="Maehara T."/>
            <person name="Masukawa M."/>
            <person name="Mizubayashi T."/>
            <person name="Mukai Y."/>
            <person name="Nagasaki H."/>
            <person name="Nagata Y."/>
            <person name="Naito S."/>
            <person name="Nakashima M."/>
            <person name="Nakama Y."/>
            <person name="Nakamichi Y."/>
            <person name="Nakamura M."/>
            <person name="Meguro A."/>
            <person name="Negishi M."/>
            <person name="Ohta I."/>
            <person name="Ohta T."/>
            <person name="Okamoto M."/>
            <person name="Ono N."/>
            <person name="Saji S."/>
            <person name="Sakaguchi M."/>
            <person name="Sakai K."/>
            <person name="Shibata M."/>
            <person name="Shimokawa T."/>
            <person name="Song J."/>
            <person name="Takazaki Y."/>
            <person name="Terasawa K."/>
            <person name="Tsugane M."/>
            <person name="Tsuji K."/>
            <person name="Ueda S."/>
            <person name="Waki K."/>
            <person name="Yamagata H."/>
            <person name="Yamamoto M."/>
            <person name="Yamamoto S."/>
            <person name="Yamane H."/>
            <person name="Yoshiki S."/>
            <person name="Yoshihara R."/>
            <person name="Yukawa K."/>
            <person name="Zhong H."/>
            <person name="Yano M."/>
            <person name="Yuan Q."/>
            <person name="Ouyang S."/>
            <person name="Liu J."/>
            <person name="Jones K.M."/>
            <person name="Gansberger K."/>
            <person name="Moffat K."/>
            <person name="Hill J."/>
            <person name="Bera J."/>
            <person name="Fadrosh D."/>
            <person name="Jin S."/>
            <person name="Johri S."/>
            <person name="Kim M."/>
            <person name="Overton L."/>
            <person name="Reardon M."/>
            <person name="Tsitrin T."/>
            <person name="Vuong H."/>
            <person name="Weaver B."/>
            <person name="Ciecko A."/>
            <person name="Tallon L."/>
            <person name="Jackson J."/>
            <person name="Pai G."/>
            <person name="Aken S.V."/>
            <person name="Utterback T."/>
            <person name="Reidmuller S."/>
            <person name="Feldblyum T."/>
            <person name="Hsiao J."/>
            <person name="Zismann V."/>
            <person name="Iobst S."/>
            <person name="de Vazeille A.R."/>
            <person name="Buell C.R."/>
            <person name="Ying K."/>
            <person name="Li Y."/>
            <person name="Lu T."/>
            <person name="Huang Y."/>
            <person name="Zhao Q."/>
            <person name="Feng Q."/>
            <person name="Zhang L."/>
            <person name="Zhu J."/>
            <person name="Weng Q."/>
            <person name="Mu J."/>
            <person name="Lu Y."/>
            <person name="Fan D."/>
            <person name="Liu Y."/>
            <person name="Guan J."/>
            <person name="Zhang Y."/>
            <person name="Yu S."/>
            <person name="Liu X."/>
            <person name="Zhang Y."/>
            <person name="Hong G."/>
            <person name="Han B."/>
            <person name="Choisne N."/>
            <person name="Demange N."/>
            <person name="Orjeda G."/>
            <person name="Samain S."/>
            <person name="Cattolico L."/>
            <person name="Pelletier E."/>
            <person name="Couloux A."/>
            <person name="Segurens B."/>
            <person name="Wincker P."/>
            <person name="D'Hont A."/>
            <person name="Scarpelli C."/>
            <person name="Weissenbach J."/>
            <person name="Salanoubat M."/>
            <person name="Quetier F."/>
            <person name="Yu Y."/>
            <person name="Kim H.R."/>
            <person name="Rambo T."/>
            <person name="Currie J."/>
            <person name="Collura K."/>
            <person name="Luo M."/>
            <person name="Yang T."/>
            <person name="Ammiraju J.S.S."/>
            <person name="Engler F."/>
            <person name="Soderlund C."/>
            <person name="Wing R.A."/>
            <person name="Palmer L.E."/>
            <person name="de la Bastide M."/>
            <person name="Spiegel L."/>
            <person name="Nascimento L."/>
            <person name="Zutavern T."/>
            <person name="O'Shaughnessy A."/>
            <person name="Dike S."/>
            <person name="Dedhia N."/>
            <person name="Preston R."/>
            <person name="Balija V."/>
            <person name="McCombie W.R."/>
            <person name="Chow T."/>
            <person name="Chen H."/>
            <person name="Chung M."/>
            <person name="Chen C."/>
            <person name="Shaw J."/>
            <person name="Wu H."/>
            <person name="Hsiao K."/>
            <person name="Chao Y."/>
            <person name="Chu M."/>
            <person name="Cheng C."/>
            <person name="Hour A."/>
            <person name="Lee P."/>
            <person name="Lin S."/>
            <person name="Lin Y."/>
            <person name="Liou J."/>
            <person name="Liu S."/>
            <person name="Hsing Y."/>
            <person name="Raghuvanshi S."/>
            <person name="Mohanty A."/>
            <person name="Bharti A.K."/>
            <person name="Gaur A."/>
            <person name="Gupta V."/>
            <person name="Kumar D."/>
            <person name="Ravi V."/>
            <person name="Vij S."/>
            <person name="Kapur A."/>
            <person name="Khurana P."/>
            <person name="Khurana P."/>
            <person name="Khurana J.P."/>
            <person name="Tyagi A.K."/>
            <person name="Gaikwad K."/>
            <person name="Singh A."/>
            <person name="Dalal V."/>
            <person name="Srivastava S."/>
            <person name="Dixit A."/>
            <person name="Pal A.K."/>
            <person name="Ghazi I.A."/>
            <person name="Yadav M."/>
            <person name="Pandit A."/>
            <person name="Bhargava A."/>
            <person name="Sureshbabu K."/>
            <person name="Batra K."/>
            <person name="Sharma T.R."/>
            <person name="Mohapatra T."/>
            <person name="Singh N.K."/>
            <person name="Messing J."/>
            <person name="Nelson A.B."/>
            <person name="Fuks G."/>
            <person name="Kavchok S."/>
            <person name="Keizer G."/>
            <person name="Linton E."/>
            <person name="Llaca V."/>
            <person name="Song R."/>
            <person name="Tanyolac B."/>
            <person name="Young S."/>
            <person name="Ho-Il K."/>
            <person name="Hahn J.H."/>
            <person name="Sangsakoo G."/>
            <person name="Vanavichit A."/>
            <person name="de Mattos Luiz.A.T."/>
            <person name="Zimmer P.D."/>
            <person name="Malone G."/>
            <person name="Dellagostin O."/>
            <person name="de Oliveira A.C."/>
            <person name="Bevan M."/>
            <person name="Bancroft I."/>
            <person name="Minx P."/>
            <person name="Cordum H."/>
            <person name="Wilson R."/>
            <person name="Cheng Z."/>
            <person name="Jin W."/>
            <person name="Jiang J."/>
            <person name="Leong S.A."/>
            <person name="Iwama H."/>
            <person name="Gojobori T."/>
            <person name="Itoh T."/>
            <person name="Niimura Y."/>
            <person name="Fujii Y."/>
            <person name="Habara T."/>
            <person name="Sakai H."/>
            <person name="Sato Y."/>
            <person name="Wilson G."/>
            <person name="Kumar K."/>
            <person name="McCouch S."/>
            <person name="Juretic N."/>
            <person name="Hoen D."/>
            <person name="Wright S."/>
            <person name="Bruskiewich R."/>
            <person name="Bureau T."/>
            <person name="Miyao A."/>
            <person name="Hirochika H."/>
            <person name="Nishikawa T."/>
            <person name="Kadowaki K."/>
            <person name="Sugiura M."/>
            <person name="Burr B."/>
            <person name="Sasaki T."/>
        </authorList>
    </citation>
    <scope>NUCLEOTIDE SEQUENCE [LARGE SCALE GENOMIC DNA]</scope>
    <source>
        <strain evidence="3">cv. Nipponbare</strain>
    </source>
</reference>